<dbReference type="OrthoDB" id="498125at2759"/>
<feature type="compositionally biased region" description="Basic and acidic residues" evidence="1">
    <location>
        <begin position="29"/>
        <end position="43"/>
    </location>
</feature>
<evidence type="ECO:0000313" key="2">
    <source>
        <dbReference type="EMBL" id="KAF6142479.1"/>
    </source>
</evidence>
<feature type="region of interest" description="Disordered" evidence="1">
    <location>
        <begin position="452"/>
        <end position="477"/>
    </location>
</feature>
<sequence>MHGIWAFDDQCPFQSQTTTQEASKGTKFKAREAEKKEEKGDADLHPVIERGPQEEVKIVNGDNTPQVGSTKTSTMSNKEYLALALDYCCKRRGPTLVNFLLGQFPRSAMRRGEGVCRVITVEVSLALDMIFVVIQQVMYIAKEISTRITYNNHESVKCFISNSVDFDTVSPECLEEGKGENSKWCDVHYLTITMIFAKRILPVQHTPMEISKLCPTINYYYTQESVRAYFTKRFADLVITGMHDPAVNLKNTMWGVKADQESNATIRNGQVVNNLTKKVISRIFVYAKYEMAERRPLWDDLMLISNIVQGPRKPLSLDKHTLGAMSSWAMQESGKGWNEQLGNELINVNVEHATMLHKEEVYWREQSRVIKWLADGDANTCSFHKTTQKGLKGVWFLLWPWPEAKLLVAIETTSLLEYFHKGWKLLEEALRNIISGCKGVIVSKDNSHLSSSANRVDEKQGKNTLKVNDTTSGEEPDEVLTVPDIRKTPGPPKPQYVINKDVSEMSYCIPTRANLVLPFSLDCDSSGVVEEVMTSTTCQAIDSLVLGLTDRGDNGLSPSDDIGALSIIERKEGESSKLDILAPGVGEGNGVGSATGDLLDKVEYVTLLVAGVDKCVFVYDFILKWIEDNFRGISQVVGMTMGDREKEATRLMTEIIYRGNERRLTTPNKGETSNPKAPRRVRVLVSLMWTLACTGGRATGGVIVMWDKKVLNFDKFYVGGYYVSVCGTRIGYEDELAFFSVYESNEDNLRQELWEQLRE</sequence>
<feature type="region of interest" description="Disordered" evidence="1">
    <location>
        <begin position="14"/>
        <end position="43"/>
    </location>
</feature>
<evidence type="ECO:0000313" key="3">
    <source>
        <dbReference type="Proteomes" id="UP000541444"/>
    </source>
</evidence>
<protein>
    <submittedName>
        <fullName evidence="2">Uncharacterized protein</fullName>
    </submittedName>
</protein>
<comment type="caution">
    <text evidence="2">The sequence shown here is derived from an EMBL/GenBank/DDBJ whole genome shotgun (WGS) entry which is preliminary data.</text>
</comment>
<dbReference type="AlphaFoldDB" id="A0A7J7LIU8"/>
<accession>A0A7J7LIU8</accession>
<name>A0A7J7LIU8_9MAGN</name>
<dbReference type="Proteomes" id="UP000541444">
    <property type="component" value="Unassembled WGS sequence"/>
</dbReference>
<organism evidence="2 3">
    <name type="scientific">Kingdonia uniflora</name>
    <dbReference type="NCBI Taxonomy" id="39325"/>
    <lineage>
        <taxon>Eukaryota</taxon>
        <taxon>Viridiplantae</taxon>
        <taxon>Streptophyta</taxon>
        <taxon>Embryophyta</taxon>
        <taxon>Tracheophyta</taxon>
        <taxon>Spermatophyta</taxon>
        <taxon>Magnoliopsida</taxon>
        <taxon>Ranunculales</taxon>
        <taxon>Circaeasteraceae</taxon>
        <taxon>Kingdonia</taxon>
    </lineage>
</organism>
<feature type="compositionally biased region" description="Polar residues" evidence="1">
    <location>
        <begin position="462"/>
        <end position="471"/>
    </location>
</feature>
<proteinExistence type="predicted"/>
<keyword evidence="3" id="KW-1185">Reference proteome</keyword>
<dbReference type="EMBL" id="JACGCM010002254">
    <property type="protein sequence ID" value="KAF6142479.1"/>
    <property type="molecule type" value="Genomic_DNA"/>
</dbReference>
<evidence type="ECO:0000256" key="1">
    <source>
        <dbReference type="SAM" id="MobiDB-lite"/>
    </source>
</evidence>
<gene>
    <name evidence="2" type="ORF">GIB67_039443</name>
</gene>
<reference evidence="2 3" key="1">
    <citation type="journal article" date="2020" name="IScience">
        <title>Genome Sequencing of the Endangered Kingdonia uniflora (Circaeasteraceae, Ranunculales) Reveals Potential Mechanisms of Evolutionary Specialization.</title>
        <authorList>
            <person name="Sun Y."/>
            <person name="Deng T."/>
            <person name="Zhang A."/>
            <person name="Moore M.J."/>
            <person name="Landis J.B."/>
            <person name="Lin N."/>
            <person name="Zhang H."/>
            <person name="Zhang X."/>
            <person name="Huang J."/>
            <person name="Zhang X."/>
            <person name="Sun H."/>
            <person name="Wang H."/>
        </authorList>
    </citation>
    <scope>NUCLEOTIDE SEQUENCE [LARGE SCALE GENOMIC DNA]</scope>
    <source>
        <strain evidence="2">TB1705</strain>
        <tissue evidence="2">Leaf</tissue>
    </source>
</reference>
<feature type="compositionally biased region" description="Polar residues" evidence="1">
    <location>
        <begin position="14"/>
        <end position="23"/>
    </location>
</feature>